<dbReference type="AlphaFoldDB" id="A0AAD4VJ02"/>
<proteinExistence type="predicted"/>
<evidence type="ECO:0000313" key="2">
    <source>
        <dbReference type="Proteomes" id="UP001054821"/>
    </source>
</evidence>
<accession>A0AAD4VJ02</accession>
<evidence type="ECO:0008006" key="3">
    <source>
        <dbReference type="Google" id="ProtNLM"/>
    </source>
</evidence>
<keyword evidence="2" id="KW-1185">Reference proteome</keyword>
<protein>
    <recommendedName>
        <fullName evidence="3">Reverse transcriptase Ty1/copia-type domain-containing protein</fullName>
    </recommendedName>
</protein>
<organism evidence="1 2">
    <name type="scientific">Prunus dulcis</name>
    <name type="common">Almond</name>
    <name type="synonym">Amygdalus dulcis</name>
    <dbReference type="NCBI Taxonomy" id="3755"/>
    <lineage>
        <taxon>Eukaryota</taxon>
        <taxon>Viridiplantae</taxon>
        <taxon>Streptophyta</taxon>
        <taxon>Embryophyta</taxon>
        <taxon>Tracheophyta</taxon>
        <taxon>Spermatophyta</taxon>
        <taxon>Magnoliopsida</taxon>
        <taxon>eudicotyledons</taxon>
        <taxon>Gunneridae</taxon>
        <taxon>Pentapetalae</taxon>
        <taxon>rosids</taxon>
        <taxon>fabids</taxon>
        <taxon>Rosales</taxon>
        <taxon>Rosaceae</taxon>
        <taxon>Amygdaloideae</taxon>
        <taxon>Amygdaleae</taxon>
        <taxon>Prunus</taxon>
    </lineage>
</organism>
<evidence type="ECO:0000313" key="1">
    <source>
        <dbReference type="EMBL" id="KAI5325107.1"/>
    </source>
</evidence>
<dbReference type="Proteomes" id="UP001054821">
    <property type="component" value="Chromosome 6"/>
</dbReference>
<name>A0AAD4VJ02_PRUDU</name>
<gene>
    <name evidence="1" type="ORF">L3X38_034181</name>
</gene>
<comment type="caution">
    <text evidence="1">The sequence shown here is derived from an EMBL/GenBank/DDBJ whole genome shotgun (WGS) entry which is preliminary data.</text>
</comment>
<dbReference type="EMBL" id="JAJFAZ020000006">
    <property type="protein sequence ID" value="KAI5325107.1"/>
    <property type="molecule type" value="Genomic_DNA"/>
</dbReference>
<sequence>MVPLNASKLAWLPRATHKCTGWTIMKLLTIAKLTTVRVLLSMAISKGWPIQQSDVNNAFIHSDLSEHMQLPLGYSDKGEHLV</sequence>
<reference evidence="1 2" key="1">
    <citation type="journal article" date="2022" name="G3 (Bethesda)">
        <title>Whole-genome sequence and methylome profiling of the almond [Prunus dulcis (Mill.) D.A. Webb] cultivar 'Nonpareil'.</title>
        <authorList>
            <person name="D'Amico-Willman K.M."/>
            <person name="Ouma W.Z."/>
            <person name="Meulia T."/>
            <person name="Sideli G.M."/>
            <person name="Gradziel T.M."/>
            <person name="Fresnedo-Ramirez J."/>
        </authorList>
    </citation>
    <scope>NUCLEOTIDE SEQUENCE [LARGE SCALE GENOMIC DNA]</scope>
    <source>
        <strain evidence="1">Clone GOH B32 T37-40</strain>
    </source>
</reference>